<dbReference type="AlphaFoldDB" id="A0A6A6FZH3"/>
<dbReference type="SUPFAM" id="SSF51338">
    <property type="entry name" value="Composite domain of metallo-dependent hydrolases"/>
    <property type="match status" value="1"/>
</dbReference>
<dbReference type="Gene3D" id="3.20.20.140">
    <property type="entry name" value="Metal-dependent hydrolases"/>
    <property type="match status" value="1"/>
</dbReference>
<gene>
    <name evidence="2" type="ORF">BDZ85DRAFT_207751</name>
</gene>
<dbReference type="InterPro" id="IPR032466">
    <property type="entry name" value="Metal_Hydrolase"/>
</dbReference>
<dbReference type="Proteomes" id="UP000799538">
    <property type="component" value="Unassembled WGS sequence"/>
</dbReference>
<feature type="domain" description="Amidohydrolase 3" evidence="1">
    <location>
        <begin position="54"/>
        <end position="539"/>
    </location>
</feature>
<proteinExistence type="predicted"/>
<dbReference type="SUPFAM" id="SSF51556">
    <property type="entry name" value="Metallo-dependent hydrolases"/>
    <property type="match status" value="1"/>
</dbReference>
<dbReference type="OrthoDB" id="3501663at2759"/>
<dbReference type="CDD" id="cd01300">
    <property type="entry name" value="YtcJ_like"/>
    <property type="match status" value="1"/>
</dbReference>
<keyword evidence="2" id="KW-0378">Hydrolase</keyword>
<organism evidence="2 3">
    <name type="scientific">Elsinoe ampelina</name>
    <dbReference type="NCBI Taxonomy" id="302913"/>
    <lineage>
        <taxon>Eukaryota</taxon>
        <taxon>Fungi</taxon>
        <taxon>Dikarya</taxon>
        <taxon>Ascomycota</taxon>
        <taxon>Pezizomycotina</taxon>
        <taxon>Dothideomycetes</taxon>
        <taxon>Dothideomycetidae</taxon>
        <taxon>Myriangiales</taxon>
        <taxon>Elsinoaceae</taxon>
        <taxon>Elsinoe</taxon>
    </lineage>
</organism>
<sequence>MKVLTNGKFVILDGEGASTKERFVDCMVVTDGNISWIGNEDDSLKPPVEDNAEVVTMNGKVIVPGFIDGHMHLLLLGQSLTKLDLSKCRSLGDIRASIKQHATEHPDLPRIMCKGWLESSVEGHANRSMLDDLDPRPIFIDSNGLHQAWCNTAALKELDLKDMPDPPGGVIHRDSAGDATGLLSEAAVLNLIWPFLSASSSLEQRKEAILSAISAYTRSGYTGVTEMAMDEYAWEALLSLQQTSPLPIHISAYWLIRPAADIPSLLLQVDRAAALAKQYNSTTSPDMRVVGIKLILDGTVDACTAALSSTYAAMTSLVLPLWTKPHLEAVVVHAAQSGLQIALHAIGDHTVKMAIDALEAHGDPTNTGDRRHRIEHLELTSPEDAARLGKLGITASIQPVHADPAILRAWPKLIGEHRCSRAFAYADFERGGATLAMGSDSRTAPWDPLKNMYVATTRKSARQEGLRAPRGFKEEWKLSLASALAASTRGAAFGTFQEGMVGSLKPGMKADFVVLDVDWSASGMREANVVGTWLNGRRV</sequence>
<dbReference type="EMBL" id="ML992534">
    <property type="protein sequence ID" value="KAF2218620.1"/>
    <property type="molecule type" value="Genomic_DNA"/>
</dbReference>
<dbReference type="PANTHER" id="PTHR22642">
    <property type="entry name" value="IMIDAZOLONEPROPIONASE"/>
    <property type="match status" value="1"/>
</dbReference>
<accession>A0A6A6FZH3</accession>
<evidence type="ECO:0000313" key="3">
    <source>
        <dbReference type="Proteomes" id="UP000799538"/>
    </source>
</evidence>
<protein>
    <submittedName>
        <fullName evidence="2">Amidohydrolase 3</fullName>
    </submittedName>
</protein>
<dbReference type="InterPro" id="IPR011059">
    <property type="entry name" value="Metal-dep_hydrolase_composite"/>
</dbReference>
<evidence type="ECO:0000313" key="2">
    <source>
        <dbReference type="EMBL" id="KAF2218620.1"/>
    </source>
</evidence>
<keyword evidence="3" id="KW-1185">Reference proteome</keyword>
<reference evidence="3" key="1">
    <citation type="journal article" date="2020" name="Stud. Mycol.">
        <title>101 Dothideomycetes genomes: A test case for predicting lifestyles and emergence of pathogens.</title>
        <authorList>
            <person name="Haridas S."/>
            <person name="Albert R."/>
            <person name="Binder M."/>
            <person name="Bloem J."/>
            <person name="LaButti K."/>
            <person name="Salamov A."/>
            <person name="Andreopoulos B."/>
            <person name="Baker S."/>
            <person name="Barry K."/>
            <person name="Bills G."/>
            <person name="Bluhm B."/>
            <person name="Cannon C."/>
            <person name="Castanera R."/>
            <person name="Culley D."/>
            <person name="Daum C."/>
            <person name="Ezra D."/>
            <person name="Gonzalez J."/>
            <person name="Henrissat B."/>
            <person name="Kuo A."/>
            <person name="Liang C."/>
            <person name="Lipzen A."/>
            <person name="Lutzoni F."/>
            <person name="Magnuson J."/>
            <person name="Mondo S."/>
            <person name="Nolan M."/>
            <person name="Ohm R."/>
            <person name="Pangilinan J."/>
            <person name="Park H.-J."/>
            <person name="Ramirez L."/>
            <person name="Alfaro M."/>
            <person name="Sun H."/>
            <person name="Tritt A."/>
            <person name="Yoshinaga Y."/>
            <person name="Zwiers L.-H."/>
            <person name="Turgeon B."/>
            <person name="Goodwin S."/>
            <person name="Spatafora J."/>
            <person name="Crous P."/>
            <person name="Grigoriev I."/>
        </authorList>
    </citation>
    <scope>NUCLEOTIDE SEQUENCE [LARGE SCALE GENOMIC DNA]</scope>
    <source>
        <strain evidence="3">CECT 20119</strain>
    </source>
</reference>
<dbReference type="GO" id="GO:0016810">
    <property type="term" value="F:hydrolase activity, acting on carbon-nitrogen (but not peptide) bonds"/>
    <property type="evidence" value="ECO:0007669"/>
    <property type="project" value="InterPro"/>
</dbReference>
<dbReference type="PANTHER" id="PTHR22642:SF20">
    <property type="entry name" value="AMIDOHYDROLASE 3 DOMAIN-CONTAINING PROTEIN"/>
    <property type="match status" value="1"/>
</dbReference>
<dbReference type="InterPro" id="IPR013108">
    <property type="entry name" value="Amidohydro_3"/>
</dbReference>
<dbReference type="Gene3D" id="3.10.310.70">
    <property type="match status" value="1"/>
</dbReference>
<dbReference type="InterPro" id="IPR033932">
    <property type="entry name" value="YtcJ-like"/>
</dbReference>
<evidence type="ECO:0000259" key="1">
    <source>
        <dbReference type="Pfam" id="PF07969"/>
    </source>
</evidence>
<dbReference type="Gene3D" id="2.30.40.10">
    <property type="entry name" value="Urease, subunit C, domain 1"/>
    <property type="match status" value="1"/>
</dbReference>
<name>A0A6A6FZH3_9PEZI</name>
<dbReference type="Pfam" id="PF07969">
    <property type="entry name" value="Amidohydro_3"/>
    <property type="match status" value="1"/>
</dbReference>